<dbReference type="PATRIC" id="fig|33881.3.peg.942"/>
<evidence type="ECO:0000256" key="1">
    <source>
        <dbReference type="SAM" id="SignalP"/>
    </source>
</evidence>
<organism evidence="2 3">
    <name type="scientific">Curtobacterium luteum</name>
    <dbReference type="NCBI Taxonomy" id="33881"/>
    <lineage>
        <taxon>Bacteria</taxon>
        <taxon>Bacillati</taxon>
        <taxon>Actinomycetota</taxon>
        <taxon>Actinomycetes</taxon>
        <taxon>Micrococcales</taxon>
        <taxon>Microbacteriaceae</taxon>
        <taxon>Curtobacterium</taxon>
    </lineage>
</organism>
<accession>A0A175S0G2</accession>
<protein>
    <recommendedName>
        <fullName evidence="4">Lipoprotein</fullName>
    </recommendedName>
</protein>
<sequence>MRSIRPVLTLALAVAASVLLSACTSAEADPEEPSNTRAAGAAVTGTAPVMFAFTCRTGKGDATETYTTYSAVWEDRRASCTATRTTGSAMSDQQADAVRAADGTATLDELAAWCAVRGAGPWAEPVRTAHAAQRAAGLLAYCPGHPEHDRLREALATYRG</sequence>
<dbReference type="PROSITE" id="PS51257">
    <property type="entry name" value="PROKAR_LIPOPROTEIN"/>
    <property type="match status" value="1"/>
</dbReference>
<gene>
    <name evidence="2" type="ORF">NS184_03395</name>
</gene>
<dbReference type="EMBL" id="LDQC01000021">
    <property type="protein sequence ID" value="KTR09193.1"/>
    <property type="molecule type" value="Genomic_DNA"/>
</dbReference>
<dbReference type="Proteomes" id="UP000078252">
    <property type="component" value="Unassembled WGS sequence"/>
</dbReference>
<dbReference type="OrthoDB" id="5023827at2"/>
<evidence type="ECO:0008006" key="4">
    <source>
        <dbReference type="Google" id="ProtNLM"/>
    </source>
</evidence>
<keyword evidence="1" id="KW-0732">Signal</keyword>
<dbReference type="AlphaFoldDB" id="A0A175S0G2"/>
<name>A0A175S0G2_9MICO</name>
<evidence type="ECO:0000313" key="2">
    <source>
        <dbReference type="EMBL" id="KTR09193.1"/>
    </source>
</evidence>
<feature type="signal peptide" evidence="1">
    <location>
        <begin position="1"/>
        <end position="28"/>
    </location>
</feature>
<reference evidence="2 3" key="1">
    <citation type="journal article" date="2016" name="Front. Microbiol.">
        <title>Genomic Resource of Rice Seed Associated Bacteria.</title>
        <authorList>
            <person name="Midha S."/>
            <person name="Bansal K."/>
            <person name="Sharma S."/>
            <person name="Kumar N."/>
            <person name="Patil P.P."/>
            <person name="Chaudhry V."/>
            <person name="Patil P.B."/>
        </authorList>
    </citation>
    <scope>NUCLEOTIDE SEQUENCE [LARGE SCALE GENOMIC DNA]</scope>
    <source>
        <strain evidence="2 3">NS184</strain>
    </source>
</reference>
<feature type="chain" id="PRO_5008042297" description="Lipoprotein" evidence="1">
    <location>
        <begin position="29"/>
        <end position="160"/>
    </location>
</feature>
<dbReference type="RefSeq" id="WP_058724733.1">
    <property type="nucleotide sequence ID" value="NZ_LDQC01000021.1"/>
</dbReference>
<evidence type="ECO:0000313" key="3">
    <source>
        <dbReference type="Proteomes" id="UP000078252"/>
    </source>
</evidence>
<comment type="caution">
    <text evidence="2">The sequence shown here is derived from an EMBL/GenBank/DDBJ whole genome shotgun (WGS) entry which is preliminary data.</text>
</comment>
<proteinExistence type="predicted"/>